<keyword evidence="1" id="KW-0175">Coiled coil</keyword>
<evidence type="ECO:0000256" key="3">
    <source>
        <dbReference type="SAM" id="SignalP"/>
    </source>
</evidence>
<evidence type="ECO:0000313" key="4">
    <source>
        <dbReference type="EMBL" id="ERJ91768.1"/>
    </source>
</evidence>
<evidence type="ECO:0000313" key="5">
    <source>
        <dbReference type="Proteomes" id="UP000016649"/>
    </source>
</evidence>
<accession>A0ABN0NWM2</accession>
<evidence type="ECO:0000256" key="2">
    <source>
        <dbReference type="SAM" id="MobiDB-lite"/>
    </source>
</evidence>
<feature type="signal peptide" evidence="3">
    <location>
        <begin position="1"/>
        <end position="21"/>
    </location>
</feature>
<keyword evidence="5" id="KW-1185">Reference proteome</keyword>
<evidence type="ECO:0008006" key="6">
    <source>
        <dbReference type="Google" id="ProtNLM"/>
    </source>
</evidence>
<dbReference type="RefSeq" id="WP_021688142.1">
    <property type="nucleotide sequence ID" value="NZ_KI260571.1"/>
</dbReference>
<feature type="coiled-coil region" evidence="1">
    <location>
        <begin position="246"/>
        <end position="287"/>
    </location>
</feature>
<comment type="caution">
    <text evidence="4">The sequence shown here is derived from an EMBL/GenBank/DDBJ whole genome shotgun (WGS) entry which is preliminary data.</text>
</comment>
<name>A0ABN0NWM2_TRELE</name>
<proteinExistence type="predicted"/>
<feature type="compositionally biased region" description="Polar residues" evidence="2">
    <location>
        <begin position="37"/>
        <end position="47"/>
    </location>
</feature>
<sequence>MKKRILPGLCLCCLFALFLSGCKTPPKDEAQPAKPAQTKTAQQGQTDSLKKANEDLIRQIEEARVKAVEAGAEKYFPDELKSVDTASGKARSSYDNGGKPEDFNKTATDILYQYKALEQAALAYGAREKINELGFARYAQDEYNAAEDAAAKAENMFKNGAAGKDWFMQTKAASDGYRSVLNAGYKILAEQKRKEILELKAKADAIKSAVADKEGYANAIAFYTRGDQDLKSGDAESGYNNFVACYDALSDVYARVSKKRAEAEEAIARAKRRVEESEAIAEKADNLVPIEKVEALDSEDAKLRGAE</sequence>
<dbReference type="PROSITE" id="PS51257">
    <property type="entry name" value="PROKAR_LIPOPROTEIN"/>
    <property type="match status" value="1"/>
</dbReference>
<reference evidence="4 5" key="1">
    <citation type="submission" date="2013-08" db="EMBL/GenBank/DDBJ databases">
        <authorList>
            <person name="Weinstock G."/>
            <person name="Sodergren E."/>
            <person name="Wylie T."/>
            <person name="Fulton L."/>
            <person name="Fulton R."/>
            <person name="Fronick C."/>
            <person name="O'Laughlin M."/>
            <person name="Godfrey J."/>
            <person name="Miner T."/>
            <person name="Herter B."/>
            <person name="Appelbaum E."/>
            <person name="Cordes M."/>
            <person name="Lek S."/>
            <person name="Wollam A."/>
            <person name="Pepin K.H."/>
            <person name="Palsikar V.B."/>
            <person name="Mitreva M."/>
            <person name="Wilson R.K."/>
        </authorList>
    </citation>
    <scope>NUCLEOTIDE SEQUENCE [LARGE SCALE GENOMIC DNA]</scope>
    <source>
        <strain evidence="4 5">ATCC 700332</strain>
    </source>
</reference>
<keyword evidence="3" id="KW-0732">Signal</keyword>
<evidence type="ECO:0000256" key="1">
    <source>
        <dbReference type="SAM" id="Coils"/>
    </source>
</evidence>
<feature type="region of interest" description="Disordered" evidence="2">
    <location>
        <begin position="27"/>
        <end position="53"/>
    </location>
</feature>
<organism evidence="4 5">
    <name type="scientific">Treponema lecithinolyticum ATCC 700332</name>
    <dbReference type="NCBI Taxonomy" id="1321815"/>
    <lineage>
        <taxon>Bacteria</taxon>
        <taxon>Pseudomonadati</taxon>
        <taxon>Spirochaetota</taxon>
        <taxon>Spirochaetia</taxon>
        <taxon>Spirochaetales</taxon>
        <taxon>Treponemataceae</taxon>
        <taxon>Treponema</taxon>
    </lineage>
</organism>
<dbReference type="EMBL" id="AWVH01000042">
    <property type="protein sequence ID" value="ERJ91768.1"/>
    <property type="molecule type" value="Genomic_DNA"/>
</dbReference>
<protein>
    <recommendedName>
        <fullName evidence="6">Lipoprotein</fullName>
    </recommendedName>
</protein>
<dbReference type="Proteomes" id="UP000016649">
    <property type="component" value="Unassembled WGS sequence"/>
</dbReference>
<feature type="chain" id="PRO_5045591688" description="Lipoprotein" evidence="3">
    <location>
        <begin position="22"/>
        <end position="307"/>
    </location>
</feature>
<gene>
    <name evidence="4" type="ORF">HMPREF9193_01928</name>
</gene>